<dbReference type="Gene3D" id="3.30.70.330">
    <property type="match status" value="1"/>
</dbReference>
<dbReference type="EMBL" id="CP048649">
    <property type="protein sequence ID" value="QIB67879.1"/>
    <property type="molecule type" value="Genomic_DNA"/>
</dbReference>
<name>A0A858BRR4_9FIRM</name>
<evidence type="ECO:0000256" key="1">
    <source>
        <dbReference type="PROSITE-ProRule" id="PRU00182"/>
    </source>
</evidence>
<dbReference type="PROSITE" id="PS50889">
    <property type="entry name" value="S4"/>
    <property type="match status" value="1"/>
</dbReference>
<keyword evidence="4" id="KW-1185">Reference proteome</keyword>
<dbReference type="SMART" id="SM00363">
    <property type="entry name" value="S4"/>
    <property type="match status" value="1"/>
</dbReference>
<dbReference type="InterPro" id="IPR036986">
    <property type="entry name" value="S4_RNA-bd_sf"/>
</dbReference>
<dbReference type="Proteomes" id="UP000466848">
    <property type="component" value="Chromosome"/>
</dbReference>
<proteinExistence type="predicted"/>
<gene>
    <name evidence="3" type="ORF">Ami103574_00505</name>
</gene>
<feature type="domain" description="RNA-binding S4" evidence="2">
    <location>
        <begin position="185"/>
        <end position="245"/>
    </location>
</feature>
<dbReference type="RefSeq" id="WP_163064799.1">
    <property type="nucleotide sequence ID" value="NZ_CP048649.1"/>
</dbReference>
<dbReference type="Pfam" id="PF17774">
    <property type="entry name" value="YlmH_RBD"/>
    <property type="match status" value="1"/>
</dbReference>
<keyword evidence="1" id="KW-0694">RNA-binding</keyword>
<dbReference type="SUPFAM" id="SSF55174">
    <property type="entry name" value="Alpha-L RNA-binding motif"/>
    <property type="match status" value="1"/>
</dbReference>
<evidence type="ECO:0000313" key="4">
    <source>
        <dbReference type="Proteomes" id="UP000466848"/>
    </source>
</evidence>
<dbReference type="GO" id="GO:0003723">
    <property type="term" value="F:RNA binding"/>
    <property type="evidence" value="ECO:0007669"/>
    <property type="project" value="UniProtKB-KW"/>
</dbReference>
<organism evidence="3 4">
    <name type="scientific">Aminipila butyrica</name>
    <dbReference type="NCBI Taxonomy" id="433296"/>
    <lineage>
        <taxon>Bacteria</taxon>
        <taxon>Bacillati</taxon>
        <taxon>Bacillota</taxon>
        <taxon>Clostridia</taxon>
        <taxon>Peptostreptococcales</taxon>
        <taxon>Anaerovoracaceae</taxon>
        <taxon>Aminipila</taxon>
    </lineage>
</organism>
<dbReference type="InterPro" id="IPR012677">
    <property type="entry name" value="Nucleotide-bd_a/b_plait_sf"/>
</dbReference>
<dbReference type="InterPro" id="IPR040591">
    <property type="entry name" value="RqcP2_RBD"/>
</dbReference>
<dbReference type="Gene3D" id="3.10.290.10">
    <property type="entry name" value="RNA-binding S4 domain"/>
    <property type="match status" value="1"/>
</dbReference>
<dbReference type="KEGG" id="abut:Ami103574_00505"/>
<dbReference type="InterPro" id="IPR002942">
    <property type="entry name" value="S4_RNA-bd"/>
</dbReference>
<dbReference type="Pfam" id="PF01479">
    <property type="entry name" value="S4"/>
    <property type="match status" value="1"/>
</dbReference>
<reference evidence="3 4" key="1">
    <citation type="submission" date="2020-02" db="EMBL/GenBank/DDBJ databases">
        <authorList>
            <person name="Kim Y.B."/>
            <person name="Roh S.W."/>
        </authorList>
    </citation>
    <scope>NUCLEOTIDE SEQUENCE [LARGE SCALE GENOMIC DNA]</scope>
    <source>
        <strain evidence="3 4">DSM 103574</strain>
    </source>
</reference>
<dbReference type="CDD" id="cd00165">
    <property type="entry name" value="S4"/>
    <property type="match status" value="1"/>
</dbReference>
<evidence type="ECO:0000313" key="3">
    <source>
        <dbReference type="EMBL" id="QIB67879.1"/>
    </source>
</evidence>
<protein>
    <submittedName>
        <fullName evidence="3">RNA-binding protein</fullName>
    </submittedName>
</protein>
<dbReference type="Gene3D" id="3.30.1370.160">
    <property type="match status" value="1"/>
</dbReference>
<accession>A0A858BRR4</accession>
<sequence length="261" mass="28909">MNEDKLTLALAEDKLTQCRDHYMITNTNFLDMRQQTICKNVGRGCGDVRAFYYGGYGDAERRVAVFVPDYVGAESQEQLLAYFSENKEDNPLTLIRAKHSGYKALSHRDYLGSLTGMGIKREAIGDILVSENGADILILKEMLDFLLLNYGKAGRTYLELTAEELSDIYIPEGLTEEKSCTVASLRLDNVVAAAFGLSRGKAAEAIKAGLVFVNSMQMAKAEKSLSQGDKIVLRGKGKVILKEIGGNTRKDRIFIMLTLMK</sequence>
<dbReference type="AlphaFoldDB" id="A0A858BRR4"/>
<evidence type="ECO:0000259" key="2">
    <source>
        <dbReference type="SMART" id="SM00363"/>
    </source>
</evidence>